<feature type="compositionally biased region" description="Basic and acidic residues" evidence="1">
    <location>
        <begin position="14"/>
        <end position="28"/>
    </location>
</feature>
<reference evidence="2 3" key="1">
    <citation type="submission" date="2019-02" db="EMBL/GenBank/DDBJ databases">
        <title>Deep-cultivation of Planctomycetes and their phenomic and genomic characterization uncovers novel biology.</title>
        <authorList>
            <person name="Wiegand S."/>
            <person name="Jogler M."/>
            <person name="Boedeker C."/>
            <person name="Pinto D."/>
            <person name="Vollmers J."/>
            <person name="Rivas-Marin E."/>
            <person name="Kohn T."/>
            <person name="Peeters S.H."/>
            <person name="Heuer A."/>
            <person name="Rast P."/>
            <person name="Oberbeckmann S."/>
            <person name="Bunk B."/>
            <person name="Jeske O."/>
            <person name="Meyerdierks A."/>
            <person name="Storesund J.E."/>
            <person name="Kallscheuer N."/>
            <person name="Luecker S."/>
            <person name="Lage O.M."/>
            <person name="Pohl T."/>
            <person name="Merkel B.J."/>
            <person name="Hornburger P."/>
            <person name="Mueller R.-W."/>
            <person name="Bruemmer F."/>
            <person name="Labrenz M."/>
            <person name="Spormann A.M."/>
            <person name="Op den Camp H."/>
            <person name="Overmann J."/>
            <person name="Amann R."/>
            <person name="Jetten M.S.M."/>
            <person name="Mascher T."/>
            <person name="Medema M.H."/>
            <person name="Devos D.P."/>
            <person name="Kaster A.-K."/>
            <person name="Ovreas L."/>
            <person name="Rohde M."/>
            <person name="Galperin M.Y."/>
            <person name="Jogler C."/>
        </authorList>
    </citation>
    <scope>NUCLEOTIDE SEQUENCE [LARGE SCALE GENOMIC DNA]</scope>
    <source>
        <strain evidence="2 3">V6</strain>
    </source>
</reference>
<evidence type="ECO:0000313" key="2">
    <source>
        <dbReference type="EMBL" id="QDU02310.1"/>
    </source>
</evidence>
<name>A0A517WAN1_9PLAN</name>
<organism evidence="2 3">
    <name type="scientific">Gimesia chilikensis</name>
    <dbReference type="NCBI Taxonomy" id="2605989"/>
    <lineage>
        <taxon>Bacteria</taxon>
        <taxon>Pseudomonadati</taxon>
        <taxon>Planctomycetota</taxon>
        <taxon>Planctomycetia</taxon>
        <taxon>Planctomycetales</taxon>
        <taxon>Planctomycetaceae</taxon>
        <taxon>Gimesia</taxon>
    </lineage>
</organism>
<accession>A0A517WAN1</accession>
<protein>
    <submittedName>
        <fullName evidence="2">Uncharacterized protein</fullName>
    </submittedName>
</protein>
<evidence type="ECO:0000256" key="1">
    <source>
        <dbReference type="SAM" id="MobiDB-lite"/>
    </source>
</evidence>
<feature type="region of interest" description="Disordered" evidence="1">
    <location>
        <begin position="1"/>
        <end position="34"/>
    </location>
</feature>
<dbReference type="Proteomes" id="UP000320722">
    <property type="component" value="Chromosome"/>
</dbReference>
<dbReference type="AlphaFoldDB" id="A0A517WAN1"/>
<proteinExistence type="predicted"/>
<sequence>MPKNKKKVRPNAIQDKRSKPETDRETDQVKNSPLSKLRAASLATLPLIQTPAGTRFLRCDLPLSSSNQTRHCMKRQRNAVAENR</sequence>
<gene>
    <name evidence="2" type="ORF">V6x_20120</name>
</gene>
<evidence type="ECO:0000313" key="3">
    <source>
        <dbReference type="Proteomes" id="UP000320722"/>
    </source>
</evidence>
<dbReference type="EMBL" id="CP036347">
    <property type="protein sequence ID" value="QDU02310.1"/>
    <property type="molecule type" value="Genomic_DNA"/>
</dbReference>